<keyword evidence="1" id="KW-0472">Membrane</keyword>
<name>A0A0M1P767_9BACL</name>
<evidence type="ECO:0000256" key="1">
    <source>
        <dbReference type="SAM" id="Phobius"/>
    </source>
</evidence>
<dbReference type="SUPFAM" id="SSF55874">
    <property type="entry name" value="ATPase domain of HSP90 chaperone/DNA topoisomerase II/histidine kinase"/>
    <property type="match status" value="1"/>
</dbReference>
<feature type="transmembrane region" description="Helical" evidence="1">
    <location>
        <begin position="6"/>
        <end position="25"/>
    </location>
</feature>
<dbReference type="Pfam" id="PF02518">
    <property type="entry name" value="HATPase_c"/>
    <property type="match status" value="1"/>
</dbReference>
<gene>
    <name evidence="3" type="ORF">AM231_14185</name>
</gene>
<organism evidence="3 4">
    <name type="scientific">Paenibacillus solani</name>
    <dbReference type="NCBI Taxonomy" id="1705565"/>
    <lineage>
        <taxon>Bacteria</taxon>
        <taxon>Bacillati</taxon>
        <taxon>Bacillota</taxon>
        <taxon>Bacilli</taxon>
        <taxon>Bacillales</taxon>
        <taxon>Paenibacillaceae</taxon>
        <taxon>Paenibacillus</taxon>
    </lineage>
</organism>
<dbReference type="PATRIC" id="fig|1705565.3.peg.4875"/>
<feature type="transmembrane region" description="Helical" evidence="1">
    <location>
        <begin position="130"/>
        <end position="150"/>
    </location>
</feature>
<comment type="caution">
    <text evidence="3">The sequence shown here is derived from an EMBL/GenBank/DDBJ whole genome shotgun (WGS) entry which is preliminary data.</text>
</comment>
<evidence type="ECO:0000259" key="2">
    <source>
        <dbReference type="SMART" id="SM00387"/>
    </source>
</evidence>
<keyword evidence="1" id="KW-1133">Transmembrane helix</keyword>
<protein>
    <recommendedName>
        <fullName evidence="2">Histidine kinase/HSP90-like ATPase domain-containing protein</fullName>
    </recommendedName>
</protein>
<dbReference type="Gene3D" id="3.30.565.10">
    <property type="entry name" value="Histidine kinase-like ATPase, C-terminal domain"/>
    <property type="match status" value="1"/>
</dbReference>
<dbReference type="RefSeq" id="WP_054403117.1">
    <property type="nucleotide sequence ID" value="NZ_LIUT01000001.1"/>
</dbReference>
<reference evidence="4" key="1">
    <citation type="submission" date="2015-08" db="EMBL/GenBank/DDBJ databases">
        <title>Genome sequencing project for genomic taxonomy and phylogenomics of Bacillus-like bacteria.</title>
        <authorList>
            <person name="Liu B."/>
            <person name="Wang J."/>
            <person name="Zhu Y."/>
            <person name="Liu G."/>
            <person name="Chen Q."/>
            <person name="Chen Z."/>
            <person name="Lan J."/>
            <person name="Che J."/>
            <person name="Ge C."/>
            <person name="Shi H."/>
            <person name="Pan Z."/>
            <person name="Liu X."/>
        </authorList>
    </citation>
    <scope>NUCLEOTIDE SEQUENCE [LARGE SCALE GENOMIC DNA]</scope>
    <source>
        <strain evidence="4">FJAT-22460</strain>
    </source>
</reference>
<proteinExistence type="predicted"/>
<dbReference type="OrthoDB" id="9792686at2"/>
<feature type="transmembrane region" description="Helical" evidence="1">
    <location>
        <begin position="162"/>
        <end position="184"/>
    </location>
</feature>
<feature type="transmembrane region" description="Helical" evidence="1">
    <location>
        <begin position="32"/>
        <end position="49"/>
    </location>
</feature>
<sequence length="441" mass="50501">MIYFQILIDSLIMLVLCYALAGQPLRLEKNVMMWFLCFHVLCLMFRYQVFGGVSLWGSFEINNYDLLPVNNPVLLLTLLIIVFILNSSLIRPMSNMKVITVSFLSFLIWVLLRTFSIVMAGLILPSEAVMFPYIHRAATLLLALVLYYVLIVKRGYNFLGDYSGIFTKIMLIQSAATVLGMMVYANFETSFVTQNLLLILIVFSLVISMNIWMIYEYFKRSRQDKRISAIEQYLPVIDELVSEVRARQHEFHNKLLAIHSIVETASSLPEARSQISAYTQDVILNSDVREILQLDSKVIGGFLYTKMKMAELKKMTILPHIHVRLVSMRTEEHQLVEILGVLIDNALEASYPGDTIIVTAKRAEQGELTEITVMNPYPPKTSIDFKQMFAKGYTTKNRSHNTRGYGLYNVEQIVLQHHGKIIARNTEYQGIPYLSIGVRIP</sequence>
<keyword evidence="4" id="KW-1185">Reference proteome</keyword>
<feature type="transmembrane region" description="Helical" evidence="1">
    <location>
        <begin position="196"/>
        <end position="218"/>
    </location>
</feature>
<evidence type="ECO:0000313" key="4">
    <source>
        <dbReference type="Proteomes" id="UP000036932"/>
    </source>
</evidence>
<dbReference type="PANTHER" id="PTHR40448">
    <property type="entry name" value="TWO-COMPONENT SENSOR HISTIDINE KINASE"/>
    <property type="match status" value="1"/>
</dbReference>
<feature type="domain" description="Histidine kinase/HSP90-like ATPase" evidence="2">
    <location>
        <begin position="330"/>
        <end position="436"/>
    </location>
</feature>
<keyword evidence="1" id="KW-0812">Transmembrane</keyword>
<feature type="transmembrane region" description="Helical" evidence="1">
    <location>
        <begin position="101"/>
        <end position="124"/>
    </location>
</feature>
<dbReference type="AlphaFoldDB" id="A0A0M1P767"/>
<dbReference type="SMART" id="SM00387">
    <property type="entry name" value="HATPase_c"/>
    <property type="match status" value="1"/>
</dbReference>
<dbReference type="PANTHER" id="PTHR40448:SF1">
    <property type="entry name" value="TWO-COMPONENT SENSOR HISTIDINE KINASE"/>
    <property type="match status" value="1"/>
</dbReference>
<evidence type="ECO:0000313" key="3">
    <source>
        <dbReference type="EMBL" id="KOR90170.1"/>
    </source>
</evidence>
<dbReference type="InterPro" id="IPR036890">
    <property type="entry name" value="HATPase_C_sf"/>
</dbReference>
<accession>A0A0M1P767</accession>
<dbReference type="GO" id="GO:0042802">
    <property type="term" value="F:identical protein binding"/>
    <property type="evidence" value="ECO:0007669"/>
    <property type="project" value="TreeGrafter"/>
</dbReference>
<dbReference type="InterPro" id="IPR003594">
    <property type="entry name" value="HATPase_dom"/>
</dbReference>
<feature type="transmembrane region" description="Helical" evidence="1">
    <location>
        <begin position="69"/>
        <end position="89"/>
    </location>
</feature>
<dbReference type="EMBL" id="LIUT01000001">
    <property type="protein sequence ID" value="KOR90170.1"/>
    <property type="molecule type" value="Genomic_DNA"/>
</dbReference>
<dbReference type="Proteomes" id="UP000036932">
    <property type="component" value="Unassembled WGS sequence"/>
</dbReference>